<name>A0A6P0CDG6_9RHOB</name>
<protein>
    <submittedName>
        <fullName evidence="3">Phosphorelay protein</fullName>
    </submittedName>
</protein>
<organism evidence="3 4">
    <name type="scientific">Sulfitobacter sediminilitoris</name>
    <dbReference type="NCBI Taxonomy" id="2698830"/>
    <lineage>
        <taxon>Bacteria</taxon>
        <taxon>Pseudomonadati</taxon>
        <taxon>Pseudomonadota</taxon>
        <taxon>Alphaproteobacteria</taxon>
        <taxon>Rhodobacterales</taxon>
        <taxon>Roseobacteraceae</taxon>
        <taxon>Sulfitobacter</taxon>
    </lineage>
</organism>
<reference evidence="3 4" key="1">
    <citation type="submission" date="2020-01" db="EMBL/GenBank/DDBJ databases">
        <title>Sulfitobacter sediminilitoris sp. nov., isolated from a tidal flat.</title>
        <authorList>
            <person name="Park S."/>
            <person name="Yoon J.-H."/>
        </authorList>
    </citation>
    <scope>NUCLEOTIDE SEQUENCE [LARGE SCALE GENOMIC DNA]</scope>
    <source>
        <strain evidence="3 4">JBTF-M27</strain>
    </source>
</reference>
<dbReference type="GO" id="GO:0004672">
    <property type="term" value="F:protein kinase activity"/>
    <property type="evidence" value="ECO:0007669"/>
    <property type="project" value="UniProtKB-ARBA"/>
</dbReference>
<evidence type="ECO:0000259" key="2">
    <source>
        <dbReference type="Pfam" id="PF01627"/>
    </source>
</evidence>
<dbReference type="InterPro" id="IPR008207">
    <property type="entry name" value="Sig_transdc_His_kin_Hpt_dom"/>
</dbReference>
<dbReference type="Pfam" id="PF01627">
    <property type="entry name" value="Hpt"/>
    <property type="match status" value="1"/>
</dbReference>
<evidence type="ECO:0000313" key="3">
    <source>
        <dbReference type="EMBL" id="NEK23238.1"/>
    </source>
</evidence>
<keyword evidence="4" id="KW-1185">Reference proteome</keyword>
<dbReference type="AlphaFoldDB" id="A0A6P0CDG6"/>
<comment type="caution">
    <text evidence="3">The sequence shown here is derived from an EMBL/GenBank/DDBJ whole genome shotgun (WGS) entry which is preliminary data.</text>
</comment>
<dbReference type="InterPro" id="IPR036641">
    <property type="entry name" value="HPT_dom_sf"/>
</dbReference>
<dbReference type="GO" id="GO:0000160">
    <property type="term" value="P:phosphorelay signal transduction system"/>
    <property type="evidence" value="ECO:0007669"/>
    <property type="project" value="UniProtKB-KW"/>
</dbReference>
<evidence type="ECO:0000256" key="1">
    <source>
        <dbReference type="ARBA" id="ARBA00023012"/>
    </source>
</evidence>
<feature type="domain" description="HPt" evidence="2">
    <location>
        <begin position="14"/>
        <end position="85"/>
    </location>
</feature>
<dbReference type="Proteomes" id="UP000468591">
    <property type="component" value="Unassembled WGS sequence"/>
</dbReference>
<dbReference type="SUPFAM" id="SSF47226">
    <property type="entry name" value="Histidine-containing phosphotransfer domain, HPT domain"/>
    <property type="match status" value="1"/>
</dbReference>
<dbReference type="Gene3D" id="1.20.120.160">
    <property type="entry name" value="HPT domain"/>
    <property type="match status" value="1"/>
</dbReference>
<evidence type="ECO:0000313" key="4">
    <source>
        <dbReference type="Proteomes" id="UP000468591"/>
    </source>
</evidence>
<dbReference type="EMBL" id="JAABNT010000007">
    <property type="protein sequence ID" value="NEK23238.1"/>
    <property type="molecule type" value="Genomic_DNA"/>
</dbReference>
<sequence>MKDMVDTLPGIERVRSRFLTMLQDRKERIAAHILAAWEGETLDDVNDNLAKTEAILHQISGTAGTLGFSDLGTHARSCEGKIIAHLKGPDADLAICPGELIHEIDAFVIACEDVIDADVCAQVSKTALI</sequence>
<accession>A0A6P0CDG6</accession>
<gene>
    <name evidence="3" type="ORF">GV827_12590</name>
</gene>
<proteinExistence type="predicted"/>
<keyword evidence="1" id="KW-0902">Two-component regulatory system</keyword>